<comment type="caution">
    <text evidence="1">The sequence shown here is derived from an EMBL/GenBank/DDBJ whole genome shotgun (WGS) entry which is preliminary data.</text>
</comment>
<dbReference type="Gene3D" id="3.40.390.70">
    <property type="match status" value="1"/>
</dbReference>
<evidence type="ECO:0000313" key="2">
    <source>
        <dbReference type="Proteomes" id="UP000012249"/>
    </source>
</evidence>
<gene>
    <name evidence="1" type="ORF">LEP1GSC043_4335</name>
</gene>
<proteinExistence type="predicted"/>
<organism evidence="1 2">
    <name type="scientific">Leptospira weilii str. Ecochallenge</name>
    <dbReference type="NCBI Taxonomy" id="1049986"/>
    <lineage>
        <taxon>Bacteria</taxon>
        <taxon>Pseudomonadati</taxon>
        <taxon>Spirochaetota</taxon>
        <taxon>Spirochaetia</taxon>
        <taxon>Leptospirales</taxon>
        <taxon>Leptospiraceae</taxon>
        <taxon>Leptospira</taxon>
    </lineage>
</organism>
<dbReference type="EMBL" id="AHMI02000234">
    <property type="protein sequence ID" value="EMY13477.1"/>
    <property type="molecule type" value="Genomic_DNA"/>
</dbReference>
<name>N1U3A1_9LEPT</name>
<evidence type="ECO:0008006" key="3">
    <source>
        <dbReference type="Google" id="ProtNLM"/>
    </source>
</evidence>
<evidence type="ECO:0000313" key="1">
    <source>
        <dbReference type="EMBL" id="EMY13477.1"/>
    </source>
</evidence>
<dbReference type="AlphaFoldDB" id="N1U3A1"/>
<dbReference type="NCBIfam" id="NF047804">
    <property type="entry name" value="LIC13305_lipo"/>
    <property type="match status" value="1"/>
</dbReference>
<reference evidence="1 2" key="1">
    <citation type="submission" date="2013-02" db="EMBL/GenBank/DDBJ databases">
        <authorList>
            <person name="Harkins D.M."/>
            <person name="Durkin A.S."/>
            <person name="Brinkac L.M."/>
            <person name="Haft D.H."/>
            <person name="Selengut J.D."/>
            <person name="Sanka R."/>
            <person name="DePew J."/>
            <person name="Purushe J."/>
            <person name="Haake D.A."/>
            <person name="Matsunaga J."/>
            <person name="Vinetz J.M."/>
            <person name="Sutton G.G."/>
            <person name="Nierman W.C."/>
            <person name="Fouts D.E."/>
        </authorList>
    </citation>
    <scope>NUCLEOTIDE SEQUENCE [LARGE SCALE GENOMIC DNA]</scope>
    <source>
        <strain evidence="1 2">Ecochallenge</strain>
    </source>
</reference>
<dbReference type="Proteomes" id="UP000012249">
    <property type="component" value="Unassembled WGS sequence"/>
</dbReference>
<sequence>MILFLFLTALACNPKEENPLAKPFSLDKDTSLLLLLLQIDRFENYDQDVEILTHTDIPPYSGKSNFSLDLNYEASDLEPYLELLKQEIQKYPHGYMIKARASRIVVVHNILQSQSVRSSVGGLADPTQSIIYLSTRGFKSCLTNSYANCLDYFRHVIHHELNHNIDYTLRDYNRNQEWTALNTRGFKYGTSFYAQEHASEFSNPVPGFANYYSTSSYWEDYAEIGSGVFDFRQTQLMDICQKDPIMNAKVKLYIEEIRRFWPFPSKNDDTFWKEKMDLVSTSCH</sequence>
<protein>
    <recommendedName>
        <fullName evidence="3">Lipoprotein</fullName>
    </recommendedName>
</protein>
<accession>N1U3A1</accession>